<proteinExistence type="predicted"/>
<dbReference type="PROSITE" id="PS50043">
    <property type="entry name" value="HTH_LUXR_2"/>
    <property type="match status" value="1"/>
</dbReference>
<dbReference type="GO" id="GO:0006355">
    <property type="term" value="P:regulation of DNA-templated transcription"/>
    <property type="evidence" value="ECO:0007669"/>
    <property type="project" value="InterPro"/>
</dbReference>
<evidence type="ECO:0000259" key="3">
    <source>
        <dbReference type="PROSITE" id="PS50043"/>
    </source>
</evidence>
<dbReference type="PRINTS" id="PR00038">
    <property type="entry name" value="HTHLUXR"/>
</dbReference>
<dbReference type="InterPro" id="IPR000792">
    <property type="entry name" value="Tscrpt_reg_LuxR_C"/>
</dbReference>
<dbReference type="GO" id="GO:0003677">
    <property type="term" value="F:DNA binding"/>
    <property type="evidence" value="ECO:0007669"/>
    <property type="project" value="UniProtKB-KW"/>
</dbReference>
<dbReference type="InterPro" id="IPR011006">
    <property type="entry name" value="CheY-like_superfamily"/>
</dbReference>
<dbReference type="Pfam" id="PF00196">
    <property type="entry name" value="GerE"/>
    <property type="match status" value="1"/>
</dbReference>
<dbReference type="SMART" id="SM00421">
    <property type="entry name" value="HTH_LUXR"/>
    <property type="match status" value="1"/>
</dbReference>
<dbReference type="PROSITE" id="PS50110">
    <property type="entry name" value="RESPONSE_REGULATORY"/>
    <property type="match status" value="1"/>
</dbReference>
<dbReference type="RefSeq" id="WP_092856865.1">
    <property type="nucleotide sequence ID" value="NZ_FMAH01000094.1"/>
</dbReference>
<dbReference type="InterPro" id="IPR039420">
    <property type="entry name" value="WalR-like"/>
</dbReference>
<dbReference type="InterPro" id="IPR001789">
    <property type="entry name" value="Sig_transdc_resp-reg_receiver"/>
</dbReference>
<feature type="domain" description="HTH luxR-type" evidence="3">
    <location>
        <begin position="127"/>
        <end position="193"/>
    </location>
</feature>
<dbReference type="Proteomes" id="UP000199435">
    <property type="component" value="Unassembled WGS sequence"/>
</dbReference>
<dbReference type="SUPFAM" id="SSF52172">
    <property type="entry name" value="CheY-like"/>
    <property type="match status" value="1"/>
</dbReference>
<dbReference type="STRING" id="411945.GA0061102_10942"/>
<evidence type="ECO:0000313" key="6">
    <source>
        <dbReference type="Proteomes" id="UP000199435"/>
    </source>
</evidence>
<dbReference type="EMBL" id="FMAH01000094">
    <property type="protein sequence ID" value="SCB50604.1"/>
    <property type="molecule type" value="Genomic_DNA"/>
</dbReference>
<dbReference type="Gene3D" id="3.40.50.2300">
    <property type="match status" value="1"/>
</dbReference>
<dbReference type="CDD" id="cd06170">
    <property type="entry name" value="LuxR_C_like"/>
    <property type="match status" value="1"/>
</dbReference>
<dbReference type="SUPFAM" id="SSF46894">
    <property type="entry name" value="C-terminal effector domain of the bipartite response regulators"/>
    <property type="match status" value="1"/>
</dbReference>
<name>A0A1C3XF46_9HYPH</name>
<feature type="modified residue" description="4-aspartylphosphate" evidence="2">
    <location>
        <position position="50"/>
    </location>
</feature>
<keyword evidence="6" id="KW-1185">Reference proteome</keyword>
<dbReference type="AlphaFoldDB" id="A0A1C3XF46"/>
<evidence type="ECO:0000259" key="4">
    <source>
        <dbReference type="PROSITE" id="PS50110"/>
    </source>
</evidence>
<accession>A0A1C3XF46</accession>
<evidence type="ECO:0000256" key="2">
    <source>
        <dbReference type="PROSITE-ProRule" id="PRU00169"/>
    </source>
</evidence>
<sequence>MIYLVDDDASVREALTLLLSTYGKNVTAFPDAAHLLAHMDRAKPGILVLDLRMPAISGLQLLKKLAEMNIGWPAIMITGHGDVEACRRAFKAGVADFLVKPVDEHVLIEAITSCEAQLAELLARQETGRLLDQLTAREREVIELVSKGLGSKEIAAALDVSVRTVDSHRASIAMKLGTPAVAEQTRIWLGAHR</sequence>
<dbReference type="InterPro" id="IPR036388">
    <property type="entry name" value="WH-like_DNA-bd_sf"/>
</dbReference>
<feature type="domain" description="Response regulatory" evidence="4">
    <location>
        <begin position="1"/>
        <end position="115"/>
    </location>
</feature>
<dbReference type="PANTHER" id="PTHR43214">
    <property type="entry name" value="TWO-COMPONENT RESPONSE REGULATOR"/>
    <property type="match status" value="1"/>
</dbReference>
<keyword evidence="2" id="KW-0597">Phosphoprotein</keyword>
<dbReference type="SMART" id="SM00448">
    <property type="entry name" value="REC"/>
    <property type="match status" value="1"/>
</dbReference>
<dbReference type="PANTHER" id="PTHR43214:SF44">
    <property type="entry name" value="TWO-COMPONENT RESPONSE REGULATOR"/>
    <property type="match status" value="1"/>
</dbReference>
<dbReference type="InterPro" id="IPR016032">
    <property type="entry name" value="Sig_transdc_resp-reg_C-effctor"/>
</dbReference>
<organism evidence="5 6">
    <name type="scientific">Rhizobium miluonense</name>
    <dbReference type="NCBI Taxonomy" id="411945"/>
    <lineage>
        <taxon>Bacteria</taxon>
        <taxon>Pseudomonadati</taxon>
        <taxon>Pseudomonadota</taxon>
        <taxon>Alphaproteobacteria</taxon>
        <taxon>Hyphomicrobiales</taxon>
        <taxon>Rhizobiaceae</taxon>
        <taxon>Rhizobium/Agrobacterium group</taxon>
        <taxon>Rhizobium</taxon>
    </lineage>
</organism>
<dbReference type="OrthoDB" id="9782655at2"/>
<reference evidence="6" key="1">
    <citation type="submission" date="2016-08" db="EMBL/GenBank/DDBJ databases">
        <authorList>
            <person name="Varghese N."/>
            <person name="Submissions Spin"/>
        </authorList>
    </citation>
    <scope>NUCLEOTIDE SEQUENCE [LARGE SCALE GENOMIC DNA]</scope>
    <source>
        <strain evidence="6">HAMBI 2971</strain>
    </source>
</reference>
<dbReference type="Pfam" id="PF00072">
    <property type="entry name" value="Response_reg"/>
    <property type="match status" value="1"/>
</dbReference>
<evidence type="ECO:0000256" key="1">
    <source>
        <dbReference type="ARBA" id="ARBA00023125"/>
    </source>
</evidence>
<dbReference type="Gene3D" id="1.10.10.10">
    <property type="entry name" value="Winged helix-like DNA-binding domain superfamily/Winged helix DNA-binding domain"/>
    <property type="match status" value="1"/>
</dbReference>
<protein>
    <submittedName>
        <fullName evidence="5">Two component transcriptional regulator, LuxR family</fullName>
    </submittedName>
</protein>
<evidence type="ECO:0000313" key="5">
    <source>
        <dbReference type="EMBL" id="SCB50604.1"/>
    </source>
</evidence>
<dbReference type="PROSITE" id="PS00622">
    <property type="entry name" value="HTH_LUXR_1"/>
    <property type="match status" value="1"/>
</dbReference>
<gene>
    <name evidence="5" type="ORF">GA0061102_10942</name>
</gene>
<dbReference type="GO" id="GO:0000160">
    <property type="term" value="P:phosphorelay signal transduction system"/>
    <property type="evidence" value="ECO:0007669"/>
    <property type="project" value="InterPro"/>
</dbReference>
<keyword evidence="1" id="KW-0238">DNA-binding</keyword>